<organism evidence="1 2">
    <name type="scientific">Dankookia rubra</name>
    <dbReference type="NCBI Taxonomy" id="1442381"/>
    <lineage>
        <taxon>Bacteria</taxon>
        <taxon>Pseudomonadati</taxon>
        <taxon>Pseudomonadota</taxon>
        <taxon>Alphaproteobacteria</taxon>
        <taxon>Acetobacterales</taxon>
        <taxon>Roseomonadaceae</taxon>
        <taxon>Dankookia</taxon>
    </lineage>
</organism>
<reference evidence="1 2" key="1">
    <citation type="journal article" date="2016" name="J. Microbiol.">
        <title>Dankookia rubra gen. nov., sp. nov., an alphaproteobacterium isolated from sediment of a shallow stream.</title>
        <authorList>
            <person name="Kim W.H."/>
            <person name="Kim D.H."/>
            <person name="Kang K."/>
            <person name="Ahn T.Y."/>
        </authorList>
    </citation>
    <scope>NUCLEOTIDE SEQUENCE [LARGE SCALE GENOMIC DNA]</scope>
    <source>
        <strain evidence="1 2">JCM30602</strain>
    </source>
</reference>
<gene>
    <name evidence="1" type="ORF">E2C06_22970</name>
</gene>
<sequence length="107" mass="12378">MPTVLIGSARDIVEHCGVPRFVFSDFPLGNPCGHPWDREMQRTTLGLALDLLESARGPRSTVQLPFAWRPEDPAWRERYARVRPDDRERLLAIGDERRRRFGQPPRS</sequence>
<dbReference type="OrthoDB" id="9126078at2"/>
<dbReference type="Proteomes" id="UP000295096">
    <property type="component" value="Unassembled WGS sequence"/>
</dbReference>
<dbReference type="RefSeq" id="WP_133290934.1">
    <property type="nucleotide sequence ID" value="NZ_SMSJ01000041.1"/>
</dbReference>
<protein>
    <recommendedName>
        <fullName evidence="3">Glycine reductase</fullName>
    </recommendedName>
</protein>
<accession>A0A4R5QCD7</accession>
<comment type="caution">
    <text evidence="1">The sequence shown here is derived from an EMBL/GenBank/DDBJ whole genome shotgun (WGS) entry which is preliminary data.</text>
</comment>
<dbReference type="EMBL" id="SMSJ01000041">
    <property type="protein sequence ID" value="TDH60278.1"/>
    <property type="molecule type" value="Genomic_DNA"/>
</dbReference>
<keyword evidence="2" id="KW-1185">Reference proteome</keyword>
<evidence type="ECO:0000313" key="2">
    <source>
        <dbReference type="Proteomes" id="UP000295096"/>
    </source>
</evidence>
<dbReference type="AlphaFoldDB" id="A0A4R5QCD7"/>
<evidence type="ECO:0000313" key="1">
    <source>
        <dbReference type="EMBL" id="TDH60278.1"/>
    </source>
</evidence>
<proteinExistence type="predicted"/>
<evidence type="ECO:0008006" key="3">
    <source>
        <dbReference type="Google" id="ProtNLM"/>
    </source>
</evidence>
<name>A0A4R5QCD7_9PROT</name>